<proteinExistence type="inferred from homology"/>
<dbReference type="SMART" id="SM00487">
    <property type="entry name" value="DEXDc"/>
    <property type="match status" value="1"/>
</dbReference>
<dbReference type="EMBL" id="KN832819">
    <property type="protein sequence ID" value="KII82643.1"/>
    <property type="molecule type" value="Genomic_DNA"/>
</dbReference>
<dbReference type="Proteomes" id="UP000053263">
    <property type="component" value="Unassembled WGS sequence"/>
</dbReference>
<evidence type="ECO:0000256" key="5">
    <source>
        <dbReference type="ARBA" id="ARBA00034808"/>
    </source>
</evidence>
<dbReference type="GO" id="GO:0009378">
    <property type="term" value="F:four-way junction helicase activity"/>
    <property type="evidence" value="ECO:0007669"/>
    <property type="project" value="TreeGrafter"/>
</dbReference>
<evidence type="ECO:0000256" key="3">
    <source>
        <dbReference type="ARBA" id="ARBA00022840"/>
    </source>
</evidence>
<feature type="domain" description="Helicase C-terminal" evidence="7">
    <location>
        <begin position="256"/>
        <end position="416"/>
    </location>
</feature>
<dbReference type="InterPro" id="IPR001650">
    <property type="entry name" value="Helicase_C-like"/>
</dbReference>
<keyword evidence="2" id="KW-0547">Nucleotide-binding</keyword>
<comment type="catalytic activity">
    <reaction evidence="4">
        <text>Couples ATP hydrolysis with the unwinding of duplex DNA by translocating in the 3'-5' direction.</text>
        <dbReference type="EC" id="5.6.2.4"/>
    </reaction>
</comment>
<evidence type="ECO:0000259" key="6">
    <source>
        <dbReference type="PROSITE" id="PS51192"/>
    </source>
</evidence>
<dbReference type="EC" id="5.6.2.4" evidence="5"/>
<keyword evidence="9" id="KW-1185">Reference proteome</keyword>
<dbReference type="GO" id="GO:0003676">
    <property type="term" value="F:nucleic acid binding"/>
    <property type="evidence" value="ECO:0007669"/>
    <property type="project" value="InterPro"/>
</dbReference>
<dbReference type="PANTHER" id="PTHR13710:SF154">
    <property type="entry name" value="RECQ HELICASE, PUTATIVE (AFU_ORTHOLOGUE AFUA_6G14720)-RELATED"/>
    <property type="match status" value="1"/>
</dbReference>
<name>A0A0C9T3G1_PLICR</name>
<dbReference type="InterPro" id="IPR014001">
    <property type="entry name" value="Helicase_ATP-bd"/>
</dbReference>
<dbReference type="Pfam" id="PF00270">
    <property type="entry name" value="DEAD"/>
    <property type="match status" value="1"/>
</dbReference>
<dbReference type="Pfam" id="PF00271">
    <property type="entry name" value="Helicase_C"/>
    <property type="match status" value="1"/>
</dbReference>
<comment type="similarity">
    <text evidence="1">Belongs to the helicase family. RecQ subfamily.</text>
</comment>
<dbReference type="SMART" id="SM00490">
    <property type="entry name" value="HELICc"/>
    <property type="match status" value="1"/>
</dbReference>
<dbReference type="GO" id="GO:0000724">
    <property type="term" value="P:double-strand break repair via homologous recombination"/>
    <property type="evidence" value="ECO:0007669"/>
    <property type="project" value="TreeGrafter"/>
</dbReference>
<sequence>MSRQATLDQKLKRSYENLRAARDAAAQKRGYKSEEARENLRKVFTERFGSVPHTWQVDVSEALLLGLDSVVIAGTGAGKTMPFMMPLLYDPSKVVIILSPLNILEYDMACRFEKMGIAATPVNTDTWSDKLLQEMKDMKHRALLMSPEMALENPALRQLLGSKTYQEKIAAVIVDECHCISQWGGEFRPKYSALEKFRAFVPTHIPFLATSATLPPSALDEVSTKLNIDLTSTFFLNLGNDRPNITPKVIQIKSTDDYEALKKLVKDGVITPDDLEKTIIYVDGVNATQHLVREIRTWFPASFHDYIDCLSSRRTPFAKTTVMDRFRRGAVRILVATEAAGMGADIPDITRVIQFGLCKSLSIWTQRAGRAGRSPGLHATAYLLVQKSMFKRRKRKKGEAADTAVLVVDVWARKVEEPFRRWIQSPGCRRDVSDEYFNSPAPRKG</sequence>
<dbReference type="InterPro" id="IPR011545">
    <property type="entry name" value="DEAD/DEAH_box_helicase_dom"/>
</dbReference>
<dbReference type="PROSITE" id="PS51192">
    <property type="entry name" value="HELICASE_ATP_BIND_1"/>
    <property type="match status" value="1"/>
</dbReference>
<dbReference type="InterPro" id="IPR027417">
    <property type="entry name" value="P-loop_NTPase"/>
</dbReference>
<gene>
    <name evidence="8" type="ORF">PLICRDRAFT_677307</name>
</gene>
<evidence type="ECO:0000256" key="1">
    <source>
        <dbReference type="ARBA" id="ARBA00005446"/>
    </source>
</evidence>
<evidence type="ECO:0000256" key="2">
    <source>
        <dbReference type="ARBA" id="ARBA00022741"/>
    </source>
</evidence>
<dbReference type="GO" id="GO:0005737">
    <property type="term" value="C:cytoplasm"/>
    <property type="evidence" value="ECO:0007669"/>
    <property type="project" value="TreeGrafter"/>
</dbReference>
<reference evidence="8 9" key="1">
    <citation type="submission" date="2014-06" db="EMBL/GenBank/DDBJ databases">
        <title>Evolutionary Origins and Diversification of the Mycorrhizal Mutualists.</title>
        <authorList>
            <consortium name="DOE Joint Genome Institute"/>
            <consortium name="Mycorrhizal Genomics Consortium"/>
            <person name="Kohler A."/>
            <person name="Kuo A."/>
            <person name="Nagy L.G."/>
            <person name="Floudas D."/>
            <person name="Copeland A."/>
            <person name="Barry K.W."/>
            <person name="Cichocki N."/>
            <person name="Veneault-Fourrey C."/>
            <person name="LaButti K."/>
            <person name="Lindquist E.A."/>
            <person name="Lipzen A."/>
            <person name="Lundell T."/>
            <person name="Morin E."/>
            <person name="Murat C."/>
            <person name="Riley R."/>
            <person name="Ohm R."/>
            <person name="Sun H."/>
            <person name="Tunlid A."/>
            <person name="Henrissat B."/>
            <person name="Grigoriev I.V."/>
            <person name="Hibbett D.S."/>
            <person name="Martin F."/>
        </authorList>
    </citation>
    <scope>NUCLEOTIDE SEQUENCE [LARGE SCALE GENOMIC DNA]</scope>
    <source>
        <strain evidence="8 9">FD-325 SS-3</strain>
    </source>
</reference>
<evidence type="ECO:0000259" key="7">
    <source>
        <dbReference type="PROSITE" id="PS51194"/>
    </source>
</evidence>
<evidence type="ECO:0000313" key="8">
    <source>
        <dbReference type="EMBL" id="KII82643.1"/>
    </source>
</evidence>
<protein>
    <recommendedName>
        <fullName evidence="5">DNA 3'-5' helicase</fullName>
        <ecNumber evidence="5">5.6.2.4</ecNumber>
    </recommendedName>
</protein>
<feature type="domain" description="Helicase ATP-binding" evidence="6">
    <location>
        <begin position="60"/>
        <end position="232"/>
    </location>
</feature>
<keyword evidence="3" id="KW-0067">ATP-binding</keyword>
<dbReference type="GO" id="GO:0043138">
    <property type="term" value="F:3'-5' DNA helicase activity"/>
    <property type="evidence" value="ECO:0007669"/>
    <property type="project" value="UniProtKB-EC"/>
</dbReference>
<dbReference type="Gene3D" id="3.40.50.300">
    <property type="entry name" value="P-loop containing nucleotide triphosphate hydrolases"/>
    <property type="match status" value="2"/>
</dbReference>
<evidence type="ECO:0000256" key="4">
    <source>
        <dbReference type="ARBA" id="ARBA00034617"/>
    </source>
</evidence>
<dbReference type="OrthoDB" id="2499463at2759"/>
<dbReference type="AlphaFoldDB" id="A0A0C9T3G1"/>
<dbReference type="PANTHER" id="PTHR13710">
    <property type="entry name" value="DNA HELICASE RECQ FAMILY MEMBER"/>
    <property type="match status" value="1"/>
</dbReference>
<accession>A0A0C9T3G1</accession>
<dbReference type="SUPFAM" id="SSF52540">
    <property type="entry name" value="P-loop containing nucleoside triphosphate hydrolases"/>
    <property type="match status" value="1"/>
</dbReference>
<dbReference type="PROSITE" id="PS51194">
    <property type="entry name" value="HELICASE_CTER"/>
    <property type="match status" value="1"/>
</dbReference>
<evidence type="ECO:0000313" key="9">
    <source>
        <dbReference type="Proteomes" id="UP000053263"/>
    </source>
</evidence>
<dbReference type="GO" id="GO:0005694">
    <property type="term" value="C:chromosome"/>
    <property type="evidence" value="ECO:0007669"/>
    <property type="project" value="TreeGrafter"/>
</dbReference>
<dbReference type="HOGENOM" id="CLU_001103_19_6_1"/>
<organism evidence="8 9">
    <name type="scientific">Plicaturopsis crispa FD-325 SS-3</name>
    <dbReference type="NCBI Taxonomy" id="944288"/>
    <lineage>
        <taxon>Eukaryota</taxon>
        <taxon>Fungi</taxon>
        <taxon>Dikarya</taxon>
        <taxon>Basidiomycota</taxon>
        <taxon>Agaricomycotina</taxon>
        <taxon>Agaricomycetes</taxon>
        <taxon>Agaricomycetidae</taxon>
        <taxon>Amylocorticiales</taxon>
        <taxon>Amylocorticiaceae</taxon>
        <taxon>Plicatura</taxon>
        <taxon>Plicaturopsis crispa</taxon>
    </lineage>
</organism>
<dbReference type="GO" id="GO:0005524">
    <property type="term" value="F:ATP binding"/>
    <property type="evidence" value="ECO:0007669"/>
    <property type="project" value="UniProtKB-KW"/>
</dbReference>